<evidence type="ECO:0000313" key="3">
    <source>
        <dbReference type="Proteomes" id="UP000006352"/>
    </source>
</evidence>
<dbReference type="InterPro" id="IPR000073">
    <property type="entry name" value="AB_hydrolase_1"/>
</dbReference>
<dbReference type="HOGENOM" id="CLU_029375_3_2_1"/>
<dbReference type="GO" id="GO:0047372">
    <property type="term" value="F:monoacylglycerol lipase activity"/>
    <property type="evidence" value="ECO:0007669"/>
    <property type="project" value="TreeGrafter"/>
</dbReference>
<proteinExistence type="predicted"/>
<name>J4GKD0_9APHY</name>
<keyword evidence="3" id="KW-1185">Reference proteome</keyword>
<dbReference type="Proteomes" id="UP000006352">
    <property type="component" value="Unassembled WGS sequence"/>
</dbReference>
<dbReference type="PANTHER" id="PTHR12277">
    <property type="entry name" value="ALPHA/BETA HYDROLASE DOMAIN-CONTAINING PROTEIN"/>
    <property type="match status" value="1"/>
</dbReference>
<reference evidence="2 3" key="1">
    <citation type="journal article" date="2012" name="Appl. Environ. Microbiol.">
        <title>Short-read sequencing for genomic analysis of the brown rot fungus Fibroporia radiculosa.</title>
        <authorList>
            <person name="Tang J.D."/>
            <person name="Perkins A.D."/>
            <person name="Sonstegard T.S."/>
            <person name="Schroeder S.G."/>
            <person name="Burgess S.C."/>
            <person name="Diehl S.V."/>
        </authorList>
    </citation>
    <scope>NUCLEOTIDE SEQUENCE [LARGE SCALE GENOMIC DNA]</scope>
    <source>
        <strain evidence="2 3">TFFH 294</strain>
    </source>
</reference>
<dbReference type="InParanoid" id="J4GKD0"/>
<dbReference type="GO" id="GO:0052651">
    <property type="term" value="P:monoacylglycerol catabolic process"/>
    <property type="evidence" value="ECO:0007669"/>
    <property type="project" value="TreeGrafter"/>
</dbReference>
<dbReference type="GO" id="GO:0004622">
    <property type="term" value="F:phosphatidylcholine lysophospholipase activity"/>
    <property type="evidence" value="ECO:0007669"/>
    <property type="project" value="TreeGrafter"/>
</dbReference>
<dbReference type="PANTHER" id="PTHR12277:SF194">
    <property type="entry name" value="FI04476P"/>
    <property type="match status" value="1"/>
</dbReference>
<accession>J4GKD0</accession>
<dbReference type="GO" id="GO:0005789">
    <property type="term" value="C:endoplasmic reticulum membrane"/>
    <property type="evidence" value="ECO:0007669"/>
    <property type="project" value="TreeGrafter"/>
</dbReference>
<evidence type="ECO:0000313" key="2">
    <source>
        <dbReference type="EMBL" id="CCL99465.1"/>
    </source>
</evidence>
<dbReference type="AlphaFoldDB" id="J4GKD0"/>
<sequence>MKIHSSDNETLGAWFIIADDYYKGLGASSFLTSQPSIETVQSALQTRPTILYFHGTASSRAGTWRVEHYLSWSSRLHANIFVVDYRGFADSSGFPHEDGLKLDAIAAWTWLVDHGAKQEDVLIMGHSLGTGVSGKLGSHLASQGVKPRGVVLLAPFSSLPTLVQTYAIFGVPLLQPLQTFAWGRKLLQHLIHEEYDTLSLIRDINTPTLIVHATSDIEISHSHSRTLLDHLLDPLLPPSVSLPNAPGIPVSDELFSAFIEGQAKRRDARTALVRRVDVPNFGSIEEFDGPFGSVTYVETLWGEHDKVGLQEGVQDVIASMFGLGNQ</sequence>
<dbReference type="InterPro" id="IPR029058">
    <property type="entry name" value="AB_hydrolase_fold"/>
</dbReference>
<dbReference type="SUPFAM" id="SSF53474">
    <property type="entry name" value="alpha/beta-Hydrolases"/>
    <property type="match status" value="1"/>
</dbReference>
<feature type="domain" description="AB hydrolase-1" evidence="1">
    <location>
        <begin position="50"/>
        <end position="192"/>
    </location>
</feature>
<dbReference type="Pfam" id="PF12697">
    <property type="entry name" value="Abhydrolase_6"/>
    <property type="match status" value="1"/>
</dbReference>
<dbReference type="RefSeq" id="XP_012178748.1">
    <property type="nucleotide sequence ID" value="XM_012323358.1"/>
</dbReference>
<evidence type="ECO:0000259" key="1">
    <source>
        <dbReference type="Pfam" id="PF12697"/>
    </source>
</evidence>
<dbReference type="EMBL" id="HE796933">
    <property type="protein sequence ID" value="CCL99465.1"/>
    <property type="molecule type" value="Genomic_DNA"/>
</dbReference>
<dbReference type="STRING" id="599839.J4GKD0"/>
<dbReference type="GeneID" id="24094376"/>
<organism evidence="2 3">
    <name type="scientific">Fibroporia radiculosa</name>
    <dbReference type="NCBI Taxonomy" id="599839"/>
    <lineage>
        <taxon>Eukaryota</taxon>
        <taxon>Fungi</taxon>
        <taxon>Dikarya</taxon>
        <taxon>Basidiomycota</taxon>
        <taxon>Agaricomycotina</taxon>
        <taxon>Agaricomycetes</taxon>
        <taxon>Polyporales</taxon>
        <taxon>Fibroporiaceae</taxon>
        <taxon>Fibroporia</taxon>
    </lineage>
</organism>
<dbReference type="GO" id="GO:0006660">
    <property type="term" value="P:phosphatidylserine catabolic process"/>
    <property type="evidence" value="ECO:0007669"/>
    <property type="project" value="TreeGrafter"/>
</dbReference>
<gene>
    <name evidence="2" type="ORF">FIBRA_01483</name>
</gene>
<protein>
    <recommendedName>
        <fullName evidence="1">AB hydrolase-1 domain-containing protein</fullName>
    </recommendedName>
</protein>
<dbReference type="OrthoDB" id="446723at2759"/>
<dbReference type="Gene3D" id="3.40.50.1820">
    <property type="entry name" value="alpha/beta hydrolase"/>
    <property type="match status" value="1"/>
</dbReference>